<accession>A0ACC8XDU3</accession>
<sequence length="179" mass="20960">MKYNIIGRNVDLTEALNNAIYNSCEKLEKYFNENTEATITLSVEKQRHIMEITIPFNSQVLRAEIEGDNMYKIIDTGIDTIEKQILRFKNKLRTKNRNNTDNNFTSVFLSADEIEADDSLKIERRKKFAIKPMNSEEAVLQMELIGHNFYVYLDAETEEVNVVYKRRNNSYGLIEPQLH</sequence>
<organism evidence="1 2">
    <name type="scientific">Candidatus Epulonipiscium fishelsonii</name>
    <dbReference type="NCBI Taxonomy" id="77094"/>
    <lineage>
        <taxon>Bacteria</taxon>
        <taxon>Bacillati</taxon>
        <taxon>Bacillota</taxon>
        <taxon>Clostridia</taxon>
        <taxon>Lachnospirales</taxon>
        <taxon>Lachnospiraceae</taxon>
        <taxon>Candidatus Epulonipiscium</taxon>
    </lineage>
</organism>
<dbReference type="Proteomes" id="UP000188605">
    <property type="component" value="Unassembled WGS sequence"/>
</dbReference>
<name>A0ACC8XDU3_9FIRM</name>
<keyword evidence="2" id="KW-1185">Reference proteome</keyword>
<proteinExistence type="predicted"/>
<dbReference type="EMBL" id="LJDB01000043">
    <property type="protein sequence ID" value="ONI41081.1"/>
    <property type="molecule type" value="Genomic_DNA"/>
</dbReference>
<evidence type="ECO:0000313" key="1">
    <source>
        <dbReference type="EMBL" id="ONI41081.1"/>
    </source>
</evidence>
<comment type="caution">
    <text evidence="1">The sequence shown here is derived from an EMBL/GenBank/DDBJ whole genome shotgun (WGS) entry which is preliminary data.</text>
</comment>
<gene>
    <name evidence="1" type="ORF">AN396_04890</name>
</gene>
<protein>
    <submittedName>
        <fullName evidence="1">Ribosomal subunit interface protein</fullName>
    </submittedName>
</protein>
<reference evidence="1" key="1">
    <citation type="submission" date="2016-08" db="EMBL/GenBank/DDBJ databases">
        <authorList>
            <person name="Ngugi D.K."/>
            <person name="Miyake S."/>
            <person name="Stingl U."/>
        </authorList>
    </citation>
    <scope>NUCLEOTIDE SEQUENCE</scope>
    <source>
        <strain evidence="1">SCG-B11WGA-EpuloA1</strain>
    </source>
</reference>
<evidence type="ECO:0000313" key="2">
    <source>
        <dbReference type="Proteomes" id="UP000188605"/>
    </source>
</evidence>